<gene>
    <name evidence="2" type="ORF">METZ01_LOCUS420270</name>
</gene>
<dbReference type="GO" id="GO:0008033">
    <property type="term" value="P:tRNA processing"/>
    <property type="evidence" value="ECO:0007669"/>
    <property type="project" value="InterPro"/>
</dbReference>
<feature type="non-terminal residue" evidence="2">
    <location>
        <position position="1"/>
    </location>
</feature>
<dbReference type="SUPFAM" id="SSF56037">
    <property type="entry name" value="PheT/TilS domain"/>
    <property type="match status" value="1"/>
</dbReference>
<reference evidence="2" key="1">
    <citation type="submission" date="2018-05" db="EMBL/GenBank/DDBJ databases">
        <authorList>
            <person name="Lanie J.A."/>
            <person name="Ng W.-L."/>
            <person name="Kazmierczak K.M."/>
            <person name="Andrzejewski T.M."/>
            <person name="Davidsen T.M."/>
            <person name="Wayne K.J."/>
            <person name="Tettelin H."/>
            <person name="Glass J.I."/>
            <person name="Rusch D."/>
            <person name="Podicherti R."/>
            <person name="Tsui H.-C.T."/>
            <person name="Winkler M.E."/>
        </authorList>
    </citation>
    <scope>NUCLEOTIDE SEQUENCE</scope>
</reference>
<sequence length="212" mass="23624">VLRQILQELASTQGHWGERVGLVLDLLYEGAGPLRELGGGLRVQCTGELLIMRVSRAEPFAVPLSVPGRTPVPRQSADVECRWCEANEFDRLRPTLDLTEAVLDMGQFSGELIMRSPRSGDRLRPLGMDGRSKKLSDCFIDAGWPRILREDAVVVTERQQSDRIVWVPGLARSEHYRVDVGSEKLMHLQFTEQPMVSGPMDSGPMDSGDGER</sequence>
<evidence type="ECO:0000313" key="2">
    <source>
        <dbReference type="EMBL" id="SVD67416.1"/>
    </source>
</evidence>
<dbReference type="NCBIfam" id="TIGR02433">
    <property type="entry name" value="lysidine_TilS_C"/>
    <property type="match status" value="1"/>
</dbReference>
<protein>
    <recommendedName>
        <fullName evidence="1">Lysidine-tRNA(Ile) synthetase C-terminal domain-containing protein</fullName>
    </recommendedName>
</protein>
<evidence type="ECO:0000259" key="1">
    <source>
        <dbReference type="SMART" id="SM00977"/>
    </source>
</evidence>
<dbReference type="GO" id="GO:0005524">
    <property type="term" value="F:ATP binding"/>
    <property type="evidence" value="ECO:0007669"/>
    <property type="project" value="InterPro"/>
</dbReference>
<dbReference type="Pfam" id="PF11734">
    <property type="entry name" value="TilS_C"/>
    <property type="match status" value="1"/>
</dbReference>
<accession>A0A382X8B2</accession>
<dbReference type="GO" id="GO:0016879">
    <property type="term" value="F:ligase activity, forming carbon-nitrogen bonds"/>
    <property type="evidence" value="ECO:0007669"/>
    <property type="project" value="InterPro"/>
</dbReference>
<dbReference type="EMBL" id="UINC01165812">
    <property type="protein sequence ID" value="SVD67416.1"/>
    <property type="molecule type" value="Genomic_DNA"/>
</dbReference>
<dbReference type="GO" id="GO:0005737">
    <property type="term" value="C:cytoplasm"/>
    <property type="evidence" value="ECO:0007669"/>
    <property type="project" value="InterPro"/>
</dbReference>
<name>A0A382X8B2_9ZZZZ</name>
<proteinExistence type="predicted"/>
<feature type="domain" description="Lysidine-tRNA(Ile) synthetase C-terminal" evidence="1">
    <location>
        <begin position="112"/>
        <end position="188"/>
    </location>
</feature>
<dbReference type="AlphaFoldDB" id="A0A382X8B2"/>
<organism evidence="2">
    <name type="scientific">marine metagenome</name>
    <dbReference type="NCBI Taxonomy" id="408172"/>
    <lineage>
        <taxon>unclassified sequences</taxon>
        <taxon>metagenomes</taxon>
        <taxon>ecological metagenomes</taxon>
    </lineage>
</organism>
<dbReference type="SMART" id="SM00977">
    <property type="entry name" value="TilS_C"/>
    <property type="match status" value="1"/>
</dbReference>
<dbReference type="InterPro" id="IPR012796">
    <property type="entry name" value="Lysidine-tRNA-synth_C"/>
</dbReference>